<evidence type="ECO:0000313" key="2">
    <source>
        <dbReference type="Proteomes" id="UP000293589"/>
    </source>
</evidence>
<sequence length="104" mass="10834">MMTSTNVNLAKFTGLDAYAKVPVAHVDGRAYLDSVSAVTATLRSRMSDKGVGFADLAAEAGVPEDSLSRLLDTGVTGVRDALSVFRCLGLRVTALPPEYAGTVS</sequence>
<accession>A0A4P6E4B2</accession>
<name>A0A4P6E4B2_9BIFI</name>
<evidence type="ECO:0008006" key="3">
    <source>
        <dbReference type="Google" id="ProtNLM"/>
    </source>
</evidence>
<reference evidence="1 2" key="1">
    <citation type="submission" date="2019-01" db="EMBL/GenBank/DDBJ databases">
        <title>Complete genome sequence of Bifidobacterium gallinarum CACC 514.</title>
        <authorList>
            <person name="Jung M."/>
        </authorList>
    </citation>
    <scope>NUCLEOTIDE SEQUENCE [LARGE SCALE GENOMIC DNA]</scope>
    <source>
        <strain evidence="1 2">CACC 514</strain>
    </source>
</reference>
<organism evidence="1 2">
    <name type="scientific">Bifidobacterium pullorum subsp. gallinarum</name>
    <dbReference type="NCBI Taxonomy" id="78344"/>
    <lineage>
        <taxon>Bacteria</taxon>
        <taxon>Bacillati</taxon>
        <taxon>Actinomycetota</taxon>
        <taxon>Actinomycetes</taxon>
        <taxon>Bifidobacteriales</taxon>
        <taxon>Bifidobacteriaceae</taxon>
        <taxon>Bifidobacterium</taxon>
    </lineage>
</organism>
<dbReference type="AlphaFoldDB" id="A0A4P6E4B2"/>
<dbReference type="EMBL" id="CP035464">
    <property type="protein sequence ID" value="QAY33039.1"/>
    <property type="molecule type" value="Genomic_DNA"/>
</dbReference>
<proteinExistence type="predicted"/>
<dbReference type="Proteomes" id="UP000293589">
    <property type="component" value="Chromosome"/>
</dbReference>
<dbReference type="RefSeq" id="WP_129237473.1">
    <property type="nucleotide sequence ID" value="NZ_CP035464.1"/>
</dbReference>
<dbReference type="KEGG" id="bgx:ESN35_06195"/>
<gene>
    <name evidence="1" type="ORF">ESN35_06195</name>
</gene>
<evidence type="ECO:0000313" key="1">
    <source>
        <dbReference type="EMBL" id="QAY33039.1"/>
    </source>
</evidence>
<protein>
    <recommendedName>
        <fullName evidence="3">XRE family transcriptional regulator</fullName>
    </recommendedName>
</protein>